<evidence type="ECO:0000259" key="1">
    <source>
        <dbReference type="Pfam" id="PF14214"/>
    </source>
</evidence>
<evidence type="ECO:0000313" key="3">
    <source>
        <dbReference type="Proteomes" id="UP000054279"/>
    </source>
</evidence>
<dbReference type="AlphaFoldDB" id="A0A0C9TL40"/>
<dbReference type="Pfam" id="PF14214">
    <property type="entry name" value="Helitron_like_N"/>
    <property type="match status" value="1"/>
</dbReference>
<feature type="domain" description="Helitron helicase-like" evidence="1">
    <location>
        <begin position="173"/>
        <end position="276"/>
    </location>
</feature>
<keyword evidence="3" id="KW-1185">Reference proteome</keyword>
<organism evidence="2 3">
    <name type="scientific">Sphaerobolus stellatus (strain SS14)</name>
    <dbReference type="NCBI Taxonomy" id="990650"/>
    <lineage>
        <taxon>Eukaryota</taxon>
        <taxon>Fungi</taxon>
        <taxon>Dikarya</taxon>
        <taxon>Basidiomycota</taxon>
        <taxon>Agaricomycotina</taxon>
        <taxon>Agaricomycetes</taxon>
        <taxon>Phallomycetidae</taxon>
        <taxon>Geastrales</taxon>
        <taxon>Sphaerobolaceae</taxon>
        <taxon>Sphaerobolus</taxon>
    </lineage>
</organism>
<dbReference type="PANTHER" id="PTHR45786">
    <property type="entry name" value="DNA BINDING PROTEIN-LIKE"/>
    <property type="match status" value="1"/>
</dbReference>
<dbReference type="HOGENOM" id="CLU_068117_0_0_1"/>
<dbReference type="PANTHER" id="PTHR45786:SF74">
    <property type="entry name" value="ATP-DEPENDENT DNA HELICASE"/>
    <property type="match status" value="1"/>
</dbReference>
<name>A0A0C9TL40_SPHS4</name>
<dbReference type="EMBL" id="KN837260">
    <property type="protein sequence ID" value="KIJ30533.1"/>
    <property type="molecule type" value="Genomic_DNA"/>
</dbReference>
<reference evidence="2 3" key="1">
    <citation type="submission" date="2014-06" db="EMBL/GenBank/DDBJ databases">
        <title>Evolutionary Origins and Diversification of the Mycorrhizal Mutualists.</title>
        <authorList>
            <consortium name="DOE Joint Genome Institute"/>
            <consortium name="Mycorrhizal Genomics Consortium"/>
            <person name="Kohler A."/>
            <person name="Kuo A."/>
            <person name="Nagy L.G."/>
            <person name="Floudas D."/>
            <person name="Copeland A."/>
            <person name="Barry K.W."/>
            <person name="Cichocki N."/>
            <person name="Veneault-Fourrey C."/>
            <person name="LaButti K."/>
            <person name="Lindquist E.A."/>
            <person name="Lipzen A."/>
            <person name="Lundell T."/>
            <person name="Morin E."/>
            <person name="Murat C."/>
            <person name="Riley R."/>
            <person name="Ohm R."/>
            <person name="Sun H."/>
            <person name="Tunlid A."/>
            <person name="Henrissat B."/>
            <person name="Grigoriev I.V."/>
            <person name="Hibbett D.S."/>
            <person name="Martin F."/>
        </authorList>
    </citation>
    <scope>NUCLEOTIDE SEQUENCE [LARGE SCALE GENOMIC DNA]</scope>
    <source>
        <strain evidence="2 3">SS14</strain>
    </source>
</reference>
<dbReference type="Proteomes" id="UP000054279">
    <property type="component" value="Unassembled WGS sequence"/>
</dbReference>
<accession>A0A0C9TL40</accession>
<gene>
    <name evidence="2" type="ORF">M422DRAFT_267975</name>
</gene>
<protein>
    <recommendedName>
        <fullName evidence="1">Helitron helicase-like domain-containing protein</fullName>
    </recommendedName>
</protein>
<proteinExistence type="predicted"/>
<dbReference type="InterPro" id="IPR025476">
    <property type="entry name" value="Helitron_helicase-like"/>
</dbReference>
<dbReference type="OrthoDB" id="2690583at2759"/>
<evidence type="ECO:0000313" key="2">
    <source>
        <dbReference type="EMBL" id="KIJ30533.1"/>
    </source>
</evidence>
<sequence length="276" mass="32089">MLDARRDQGLLRWFLYDENKHKSRGRQHNVPTYWIQQVQADLQEVDPYVQLLRQFCDIEEYGTAALELTERSCNGDFAALLHASNTTNFHPRSILIWHNGNEWPSFISIYSHHYEPLQYPLLFPHGTPGWGLPWEVNGDTLDPDEERGLGFTQMDWYWNHLLTDTRFLRFGCLISEYICDMYSRIEEQHLQYILHSQKDNNTSGHMNSELPVSFLGSRCWSSENTADGLALAHTYGHGTFFVTFTMNPDWPEIRSQLTTGQTASDVPLVIARAFKQ</sequence>